<dbReference type="Pfam" id="PF02416">
    <property type="entry name" value="TatA_B_E"/>
    <property type="match status" value="1"/>
</dbReference>
<dbReference type="NCBIfam" id="NF011430">
    <property type="entry name" value="PRK14861.1"/>
    <property type="match status" value="1"/>
</dbReference>
<evidence type="ECO:0000256" key="10">
    <source>
        <dbReference type="SAM" id="MobiDB-lite"/>
    </source>
</evidence>
<feature type="region of interest" description="Disordered" evidence="10">
    <location>
        <begin position="45"/>
        <end position="74"/>
    </location>
</feature>
<dbReference type="EMBL" id="FNHF01000001">
    <property type="protein sequence ID" value="SDL69685.1"/>
    <property type="molecule type" value="Genomic_DNA"/>
</dbReference>
<evidence type="ECO:0000256" key="5">
    <source>
        <dbReference type="ARBA" id="ARBA00022927"/>
    </source>
</evidence>
<evidence type="ECO:0000256" key="9">
    <source>
        <dbReference type="HAMAP-Rule" id="MF_00236"/>
    </source>
</evidence>
<keyword evidence="4 9" id="KW-0812">Transmembrane</keyword>
<keyword evidence="7 9" id="KW-0811">Translocation</keyword>
<proteinExistence type="inferred from homology"/>
<keyword evidence="2 9" id="KW-0813">Transport</keyword>
<dbReference type="AlphaFoldDB" id="A0A1G9M7M1"/>
<comment type="function">
    <text evidence="9">Part of the twin-arginine translocation (Tat) system that transports large folded proteins containing a characteristic twin-arginine motif in their signal peptide across membranes. TatA could form the protein-conducting channel of the Tat system.</text>
</comment>
<evidence type="ECO:0000313" key="12">
    <source>
        <dbReference type="Proteomes" id="UP000182347"/>
    </source>
</evidence>
<evidence type="ECO:0000256" key="3">
    <source>
        <dbReference type="ARBA" id="ARBA00022475"/>
    </source>
</evidence>
<sequence length="74" mass="7959">MGFTNIGIPGLIIILVVTLIIFGPKKLPEIGAAFGQTLSEFKKSASHLMSDNDESTNSKKTVDAPEEEKKDLPS</sequence>
<evidence type="ECO:0000256" key="6">
    <source>
        <dbReference type="ARBA" id="ARBA00022989"/>
    </source>
</evidence>
<reference evidence="12" key="1">
    <citation type="submission" date="2016-10" db="EMBL/GenBank/DDBJ databases">
        <authorList>
            <person name="Varghese N."/>
            <person name="Submissions S."/>
        </authorList>
    </citation>
    <scope>NUCLEOTIDE SEQUENCE [LARGE SCALE GENOMIC DNA]</scope>
    <source>
        <strain evidence="12">CGMCC 1.6199</strain>
    </source>
</reference>
<evidence type="ECO:0000256" key="4">
    <source>
        <dbReference type="ARBA" id="ARBA00022692"/>
    </source>
</evidence>
<evidence type="ECO:0000313" key="11">
    <source>
        <dbReference type="EMBL" id="SDL69685.1"/>
    </source>
</evidence>
<organism evidence="11 12">
    <name type="scientific">Sediminibacillus halophilus</name>
    <dbReference type="NCBI Taxonomy" id="482461"/>
    <lineage>
        <taxon>Bacteria</taxon>
        <taxon>Bacillati</taxon>
        <taxon>Bacillota</taxon>
        <taxon>Bacilli</taxon>
        <taxon>Bacillales</taxon>
        <taxon>Bacillaceae</taxon>
        <taxon>Sediminibacillus</taxon>
    </lineage>
</organism>
<dbReference type="OrthoDB" id="9800908at2"/>
<evidence type="ECO:0000256" key="7">
    <source>
        <dbReference type="ARBA" id="ARBA00023010"/>
    </source>
</evidence>
<dbReference type="PANTHER" id="PTHR42982">
    <property type="entry name" value="SEC-INDEPENDENT PROTEIN TRANSLOCASE PROTEIN TATA"/>
    <property type="match status" value="1"/>
</dbReference>
<dbReference type="Proteomes" id="UP000182347">
    <property type="component" value="Unassembled WGS sequence"/>
</dbReference>
<comment type="similarity">
    <text evidence="9">Belongs to the TatA/E family.</text>
</comment>
<comment type="subcellular location">
    <subcellularLocation>
        <location evidence="1 9">Cell membrane</location>
        <topology evidence="1 9">Single-pass membrane protein</topology>
    </subcellularLocation>
</comment>
<dbReference type="GO" id="GO:0043953">
    <property type="term" value="P:protein transport by the Tat complex"/>
    <property type="evidence" value="ECO:0007669"/>
    <property type="project" value="UniProtKB-UniRule"/>
</dbReference>
<dbReference type="GO" id="GO:0033281">
    <property type="term" value="C:TAT protein transport complex"/>
    <property type="evidence" value="ECO:0007669"/>
    <property type="project" value="UniProtKB-UniRule"/>
</dbReference>
<dbReference type="Gene3D" id="1.20.5.3310">
    <property type="match status" value="1"/>
</dbReference>
<feature type="compositionally biased region" description="Basic and acidic residues" evidence="10">
    <location>
        <begin position="56"/>
        <end position="74"/>
    </location>
</feature>
<dbReference type="NCBIfam" id="TIGR01411">
    <property type="entry name" value="tatAE"/>
    <property type="match status" value="1"/>
</dbReference>
<name>A0A1G9M7M1_9BACI</name>
<comment type="subunit">
    <text evidence="9">Forms a complex with TatC.</text>
</comment>
<feature type="transmembrane region" description="Helical" evidence="9">
    <location>
        <begin position="6"/>
        <end position="23"/>
    </location>
</feature>
<evidence type="ECO:0000256" key="2">
    <source>
        <dbReference type="ARBA" id="ARBA00022448"/>
    </source>
</evidence>
<dbReference type="PANTHER" id="PTHR42982:SF1">
    <property type="entry name" value="SEC-INDEPENDENT PROTEIN TRANSLOCASE PROTEIN TATA"/>
    <property type="match status" value="1"/>
</dbReference>
<keyword evidence="6 9" id="KW-1133">Transmembrane helix</keyword>
<evidence type="ECO:0000256" key="1">
    <source>
        <dbReference type="ARBA" id="ARBA00004162"/>
    </source>
</evidence>
<keyword evidence="5 9" id="KW-0653">Protein transport</keyword>
<dbReference type="RefSeq" id="WP_026570216.1">
    <property type="nucleotide sequence ID" value="NZ_FNHF01000001.1"/>
</dbReference>
<accession>A0A1G9M7M1</accession>
<evidence type="ECO:0000256" key="8">
    <source>
        <dbReference type="ARBA" id="ARBA00023136"/>
    </source>
</evidence>
<gene>
    <name evidence="9" type="primary">tatA</name>
    <name evidence="11" type="ORF">SAMN05216244_0444</name>
</gene>
<dbReference type="InterPro" id="IPR006312">
    <property type="entry name" value="TatA/E"/>
</dbReference>
<protein>
    <recommendedName>
        <fullName evidence="9">Sec-independent protein translocase protein TatA</fullName>
    </recommendedName>
</protein>
<keyword evidence="3 9" id="KW-1003">Cell membrane</keyword>
<keyword evidence="12" id="KW-1185">Reference proteome</keyword>
<dbReference type="GO" id="GO:0008320">
    <property type="term" value="F:protein transmembrane transporter activity"/>
    <property type="evidence" value="ECO:0007669"/>
    <property type="project" value="UniProtKB-UniRule"/>
</dbReference>
<dbReference type="InterPro" id="IPR003369">
    <property type="entry name" value="TatA/B/E"/>
</dbReference>
<dbReference type="HAMAP" id="MF_00236">
    <property type="entry name" value="TatA_E"/>
    <property type="match status" value="1"/>
</dbReference>
<keyword evidence="8 9" id="KW-0472">Membrane</keyword>
<dbReference type="STRING" id="482461.SAMN05216244_0444"/>